<dbReference type="PANTHER" id="PTHR11066:SF34">
    <property type="entry name" value="ACYL-COENZYME A THIOESTERASE 8"/>
    <property type="match status" value="1"/>
</dbReference>
<comment type="caution">
    <text evidence="6">The sequence shown here is derived from an EMBL/GenBank/DDBJ whole genome shotgun (WGS) entry which is preliminary data.</text>
</comment>
<dbReference type="EMBL" id="JBHRTQ010000001">
    <property type="protein sequence ID" value="MFC3172632.1"/>
    <property type="molecule type" value="Genomic_DNA"/>
</dbReference>
<comment type="similarity">
    <text evidence="1">Belongs to the C/M/P thioester hydrolase family.</text>
</comment>
<dbReference type="InterPro" id="IPR003703">
    <property type="entry name" value="Acyl_CoA_thio"/>
</dbReference>
<dbReference type="Pfam" id="PF13622">
    <property type="entry name" value="4HBT_3"/>
    <property type="match status" value="1"/>
</dbReference>
<reference evidence="7" key="1">
    <citation type="journal article" date="2019" name="Int. J. Syst. Evol. Microbiol.">
        <title>The Global Catalogue of Microorganisms (GCM) 10K type strain sequencing project: providing services to taxonomists for standard genome sequencing and annotation.</title>
        <authorList>
            <consortium name="The Broad Institute Genomics Platform"/>
            <consortium name="The Broad Institute Genome Sequencing Center for Infectious Disease"/>
            <person name="Wu L."/>
            <person name="Ma J."/>
        </authorList>
    </citation>
    <scope>NUCLEOTIDE SEQUENCE [LARGE SCALE GENOMIC DNA]</scope>
    <source>
        <strain evidence="7">KCTC 42984</strain>
    </source>
</reference>
<accession>A0ABV7IQZ0</accession>
<evidence type="ECO:0000259" key="5">
    <source>
        <dbReference type="Pfam" id="PF20789"/>
    </source>
</evidence>
<dbReference type="CDD" id="cd03444">
    <property type="entry name" value="Thioesterase_II_repeat1"/>
    <property type="match status" value="1"/>
</dbReference>
<feature type="domain" description="Acyl-CoA thioesterase-like N-terminal HotDog" evidence="4">
    <location>
        <begin position="40"/>
        <end position="116"/>
    </location>
</feature>
<feature type="region of interest" description="Disordered" evidence="3">
    <location>
        <begin position="124"/>
        <end position="144"/>
    </location>
</feature>
<dbReference type="Gene3D" id="2.40.160.210">
    <property type="entry name" value="Acyl-CoA thioesterase, double hotdog domain"/>
    <property type="match status" value="1"/>
</dbReference>
<evidence type="ECO:0000259" key="4">
    <source>
        <dbReference type="Pfam" id="PF13622"/>
    </source>
</evidence>
<organism evidence="6 7">
    <name type="scientific">Novosphingobium bradum</name>
    <dbReference type="NCBI Taxonomy" id="1737444"/>
    <lineage>
        <taxon>Bacteria</taxon>
        <taxon>Pseudomonadati</taxon>
        <taxon>Pseudomonadota</taxon>
        <taxon>Alphaproteobacteria</taxon>
        <taxon>Sphingomonadales</taxon>
        <taxon>Sphingomonadaceae</taxon>
        <taxon>Novosphingobium</taxon>
    </lineage>
</organism>
<sequence length="298" mass="32273">MNARPPISSGDAALAAADLLALEPLGHDRFRAWRNQDNRTGTLFGGQPLAQALAAAGATVPDWPAHTLTGHFLRAGQLDRPIDYAVERTRDGRRYASRRVIASQDGRAIFDALCAFHDPEDGAAEHQAGAISDGVGPAAPGPEGLLDMREVAARNPDRLPPMMRRAFALPFPVELRIPDPTARHEPGGAIARDFWFRVPSASALAAPRDHHAMIAFASDYWLAATAVIPHEGYGVNSLNHSLWLHGPARADDWLLYRASSDWAGQGRGLAQGRILDRAGRLVASTVQEISLRRYADRA</sequence>
<dbReference type="RefSeq" id="WP_379508029.1">
    <property type="nucleotide sequence ID" value="NZ_JBHRTQ010000001.1"/>
</dbReference>
<protein>
    <submittedName>
        <fullName evidence="6">Acyl-CoA thioesterase</fullName>
    </submittedName>
</protein>
<keyword evidence="7" id="KW-1185">Reference proteome</keyword>
<keyword evidence="2" id="KW-0378">Hydrolase</keyword>
<dbReference type="SUPFAM" id="SSF54637">
    <property type="entry name" value="Thioesterase/thiol ester dehydrase-isomerase"/>
    <property type="match status" value="2"/>
</dbReference>
<dbReference type="Proteomes" id="UP001595604">
    <property type="component" value="Unassembled WGS sequence"/>
</dbReference>
<dbReference type="InterPro" id="IPR042171">
    <property type="entry name" value="Acyl-CoA_hotdog"/>
</dbReference>
<name>A0ABV7IQZ0_9SPHN</name>
<dbReference type="InterPro" id="IPR049449">
    <property type="entry name" value="TesB_ACOT8-like_N"/>
</dbReference>
<evidence type="ECO:0000256" key="2">
    <source>
        <dbReference type="ARBA" id="ARBA00022801"/>
    </source>
</evidence>
<feature type="domain" description="Acyl-CoA thioesterase-like C-terminal" evidence="5">
    <location>
        <begin position="172"/>
        <end position="289"/>
    </location>
</feature>
<dbReference type="InterPro" id="IPR049450">
    <property type="entry name" value="ACOT8-like_C"/>
</dbReference>
<dbReference type="InterPro" id="IPR029069">
    <property type="entry name" value="HotDog_dom_sf"/>
</dbReference>
<evidence type="ECO:0000256" key="3">
    <source>
        <dbReference type="SAM" id="MobiDB-lite"/>
    </source>
</evidence>
<evidence type="ECO:0000313" key="7">
    <source>
        <dbReference type="Proteomes" id="UP001595604"/>
    </source>
</evidence>
<gene>
    <name evidence="6" type="ORF">ACFOD9_00055</name>
</gene>
<evidence type="ECO:0000313" key="6">
    <source>
        <dbReference type="EMBL" id="MFC3172632.1"/>
    </source>
</evidence>
<dbReference type="Pfam" id="PF20789">
    <property type="entry name" value="4HBT_3C"/>
    <property type="match status" value="1"/>
</dbReference>
<dbReference type="CDD" id="cd03445">
    <property type="entry name" value="Thioesterase_II_repeat2"/>
    <property type="match status" value="1"/>
</dbReference>
<proteinExistence type="inferred from homology"/>
<dbReference type="PANTHER" id="PTHR11066">
    <property type="entry name" value="ACYL-COA THIOESTERASE"/>
    <property type="match status" value="1"/>
</dbReference>
<evidence type="ECO:0000256" key="1">
    <source>
        <dbReference type="ARBA" id="ARBA00006538"/>
    </source>
</evidence>